<evidence type="ECO:0000256" key="1">
    <source>
        <dbReference type="SAM" id="MobiDB-lite"/>
    </source>
</evidence>
<dbReference type="OrthoDB" id="206053at2759"/>
<organism evidence="2 3">
    <name type="scientific">Vanilla planifolia</name>
    <name type="common">Vanilla</name>
    <dbReference type="NCBI Taxonomy" id="51239"/>
    <lineage>
        <taxon>Eukaryota</taxon>
        <taxon>Viridiplantae</taxon>
        <taxon>Streptophyta</taxon>
        <taxon>Embryophyta</taxon>
        <taxon>Tracheophyta</taxon>
        <taxon>Spermatophyta</taxon>
        <taxon>Magnoliopsida</taxon>
        <taxon>Liliopsida</taxon>
        <taxon>Asparagales</taxon>
        <taxon>Orchidaceae</taxon>
        <taxon>Vanilloideae</taxon>
        <taxon>Vanilleae</taxon>
        <taxon>Vanilla</taxon>
    </lineage>
</organism>
<feature type="compositionally biased region" description="Acidic residues" evidence="1">
    <location>
        <begin position="53"/>
        <end position="67"/>
    </location>
</feature>
<dbReference type="EMBL" id="JADCNL010000003">
    <property type="protein sequence ID" value="KAG0487908.1"/>
    <property type="molecule type" value="Genomic_DNA"/>
</dbReference>
<keyword evidence="3" id="KW-1185">Reference proteome</keyword>
<proteinExistence type="predicted"/>
<feature type="compositionally biased region" description="Polar residues" evidence="1">
    <location>
        <begin position="80"/>
        <end position="100"/>
    </location>
</feature>
<reference evidence="2 3" key="1">
    <citation type="journal article" date="2020" name="Nat. Food">
        <title>A phased Vanilla planifolia genome enables genetic improvement of flavour and production.</title>
        <authorList>
            <person name="Hasing T."/>
            <person name="Tang H."/>
            <person name="Brym M."/>
            <person name="Khazi F."/>
            <person name="Huang T."/>
            <person name="Chambers A.H."/>
        </authorList>
    </citation>
    <scope>NUCLEOTIDE SEQUENCE [LARGE SCALE GENOMIC DNA]</scope>
    <source>
        <tissue evidence="2">Leaf</tissue>
    </source>
</reference>
<gene>
    <name evidence="2" type="ORF">HPP92_006719</name>
</gene>
<feature type="compositionally biased region" description="Basic and acidic residues" evidence="1">
    <location>
        <begin position="9"/>
        <end position="30"/>
    </location>
</feature>
<protein>
    <submittedName>
        <fullName evidence="2">Uncharacterized protein</fullName>
    </submittedName>
</protein>
<name>A0A835RKF7_VANPL</name>
<dbReference type="Proteomes" id="UP000636800">
    <property type="component" value="Chromosome 3"/>
</dbReference>
<feature type="region of interest" description="Disordered" evidence="1">
    <location>
        <begin position="1"/>
        <end position="102"/>
    </location>
</feature>
<evidence type="ECO:0000313" key="3">
    <source>
        <dbReference type="Proteomes" id="UP000636800"/>
    </source>
</evidence>
<sequence length="173" mass="19701">MWGANEDDYGSKKVEEGSEYDSKRGRRFSDDSLEESNDQGDGEHFQKGQADVPAEEMLSDDYYEQDGEEHSDSLHGRVLSQPSTSGSRLPSMPTSSSRNIPKNLKTAKYDEYDFKMKTMKQKKKRLMRMILMMLIFEPDFGEINSRSKEQGFDSCHCLTASIVVCNLGNCCYC</sequence>
<feature type="compositionally biased region" description="Acidic residues" evidence="1">
    <location>
        <begin position="31"/>
        <end position="40"/>
    </location>
</feature>
<evidence type="ECO:0000313" key="2">
    <source>
        <dbReference type="EMBL" id="KAG0487908.1"/>
    </source>
</evidence>
<comment type="caution">
    <text evidence="2">The sequence shown here is derived from an EMBL/GenBank/DDBJ whole genome shotgun (WGS) entry which is preliminary data.</text>
</comment>
<accession>A0A835RKF7</accession>
<dbReference type="AlphaFoldDB" id="A0A835RKF7"/>